<comment type="caution">
    <text evidence="1">The sequence shown here is derived from an EMBL/GenBank/DDBJ whole genome shotgun (WGS) entry which is preliminary data.</text>
</comment>
<protein>
    <submittedName>
        <fullName evidence="1">Uncharacterized protein</fullName>
    </submittedName>
</protein>
<dbReference type="EMBL" id="JAAKZG010000018">
    <property type="protein sequence ID" value="NGN44703.1"/>
    <property type="molecule type" value="Genomic_DNA"/>
</dbReference>
<dbReference type="Proteomes" id="UP000481252">
    <property type="component" value="Unassembled WGS sequence"/>
</dbReference>
<keyword evidence="2" id="KW-1185">Reference proteome</keyword>
<dbReference type="RefSeq" id="WP_165121077.1">
    <property type="nucleotide sequence ID" value="NZ_JAAKZG010000018.1"/>
</dbReference>
<gene>
    <name evidence="1" type="ORF">G6N74_26965</name>
</gene>
<sequence length="127" mass="14793">MNSKRSSFTPSASVIDREYTHQVALPDDICTQDNFTIILEFFLARGWRYFTRNVQAIWPNGKYQSMRLYCFADRASAEAFQAHFGGEFFDPAHDRDDGRIRGAWRRDGVWTRLLESGPLKVPKILRD</sequence>
<proteinExistence type="predicted"/>
<accession>A0A7C9VBH8</accession>
<dbReference type="AlphaFoldDB" id="A0A7C9VBH8"/>
<name>A0A7C9VBH8_9HYPH</name>
<reference evidence="1 2" key="1">
    <citation type="submission" date="2020-02" db="EMBL/GenBank/DDBJ databases">
        <title>Genome sequence of the type strain CGMCC 1.15528 of Mesorhizobium zhangyense.</title>
        <authorList>
            <person name="Gao J."/>
            <person name="Sun J."/>
        </authorList>
    </citation>
    <scope>NUCLEOTIDE SEQUENCE [LARGE SCALE GENOMIC DNA]</scope>
    <source>
        <strain evidence="1 2">CGMCC 1.15528</strain>
    </source>
</reference>
<evidence type="ECO:0000313" key="1">
    <source>
        <dbReference type="EMBL" id="NGN44703.1"/>
    </source>
</evidence>
<evidence type="ECO:0000313" key="2">
    <source>
        <dbReference type="Proteomes" id="UP000481252"/>
    </source>
</evidence>
<organism evidence="1 2">
    <name type="scientific">Mesorhizobium zhangyense</name>
    <dbReference type="NCBI Taxonomy" id="1776730"/>
    <lineage>
        <taxon>Bacteria</taxon>
        <taxon>Pseudomonadati</taxon>
        <taxon>Pseudomonadota</taxon>
        <taxon>Alphaproteobacteria</taxon>
        <taxon>Hyphomicrobiales</taxon>
        <taxon>Phyllobacteriaceae</taxon>
        <taxon>Mesorhizobium</taxon>
    </lineage>
</organism>